<accession>A0A1H4PSJ6</accession>
<dbReference type="Pfam" id="PF13692">
    <property type="entry name" value="Glyco_trans_1_4"/>
    <property type="match status" value="1"/>
</dbReference>
<dbReference type="Proteomes" id="UP000183038">
    <property type="component" value="Unassembled WGS sequence"/>
</dbReference>
<dbReference type="SUPFAM" id="SSF53756">
    <property type="entry name" value="UDP-Glycosyltransferase/glycogen phosphorylase"/>
    <property type="match status" value="1"/>
</dbReference>
<evidence type="ECO:0000313" key="1">
    <source>
        <dbReference type="EMBL" id="SEC10336.1"/>
    </source>
</evidence>
<protein>
    <submittedName>
        <fullName evidence="1">Glycosyltransferase involved in cell wall bisynthesis</fullName>
    </submittedName>
</protein>
<name>A0A1H4PSJ6_9FLAO</name>
<dbReference type="AlphaFoldDB" id="A0A1H4PSJ6"/>
<dbReference type="PANTHER" id="PTHR46401:SF8">
    <property type="entry name" value="BLL6006 PROTEIN"/>
    <property type="match status" value="1"/>
</dbReference>
<dbReference type="EMBL" id="FNTB01000001">
    <property type="protein sequence ID" value="SEC10336.1"/>
    <property type="molecule type" value="Genomic_DNA"/>
</dbReference>
<dbReference type="Gene3D" id="3.40.50.2000">
    <property type="entry name" value="Glycogen Phosphorylase B"/>
    <property type="match status" value="2"/>
</dbReference>
<dbReference type="RefSeq" id="WP_074672905.1">
    <property type="nucleotide sequence ID" value="NZ_FNTB01000001.1"/>
</dbReference>
<proteinExistence type="predicted"/>
<dbReference type="GO" id="GO:0016757">
    <property type="term" value="F:glycosyltransferase activity"/>
    <property type="evidence" value="ECO:0007669"/>
    <property type="project" value="TreeGrafter"/>
</dbReference>
<dbReference type="PANTHER" id="PTHR46401">
    <property type="entry name" value="GLYCOSYLTRANSFERASE WBBK-RELATED"/>
    <property type="match status" value="1"/>
</dbReference>
<organism evidence="1 2">
    <name type="scientific">Maribacter dokdonensis</name>
    <dbReference type="NCBI Taxonomy" id="320912"/>
    <lineage>
        <taxon>Bacteria</taxon>
        <taxon>Pseudomonadati</taxon>
        <taxon>Bacteroidota</taxon>
        <taxon>Flavobacteriia</taxon>
        <taxon>Flavobacteriales</taxon>
        <taxon>Flavobacteriaceae</taxon>
        <taxon>Maribacter</taxon>
    </lineage>
</organism>
<gene>
    <name evidence="1" type="ORF">SAMN05192540_2361</name>
</gene>
<evidence type="ECO:0000313" key="2">
    <source>
        <dbReference type="Proteomes" id="UP000183038"/>
    </source>
</evidence>
<sequence>MKLAIVTAYPPSKVTLTEYGYHLVKHFRLQKEVTEIILITDKTKGEKDLNFEEKGCKVTVKECWNFNDYTNVFKVNKVIASTKPDAVLFNLQFLKFGDKKIPAALGLMLPLLCKMKGIPTISLMHNIIEQVDLNNVGITSNKFFQKIYSGICNLLTKQVLTSDVVAVTMGKYQTILENKYQSRNVALIPHGSFETPEEPDFTLPAGPKKILAFGKFGTYKKVEIMIDAIELIRRRTNQNLEIVIAGTDSPNTPGYLESVKKKYAHVDQLCFTGYVEEDNVPTIFEESAVVVFPYTSTTGSSGVLHQAGSYGKAVVLPELGDLSMLIKEEGYKGEFFNSKSVLSLADAIENILAHDSYREYLAKANYRAASAIPMSKVVKMYIEYFKVIQVAKSKGFTLDVPLVEKNIVF</sequence>
<dbReference type="OrthoDB" id="9765330at2"/>
<reference evidence="1 2" key="1">
    <citation type="submission" date="2016-10" db="EMBL/GenBank/DDBJ databases">
        <authorList>
            <person name="de Groot N.N."/>
        </authorList>
    </citation>
    <scope>NUCLEOTIDE SEQUENCE [LARGE SCALE GENOMIC DNA]</scope>
    <source>
        <strain evidence="1 2">MAR_2009_71</strain>
    </source>
</reference>
<keyword evidence="1" id="KW-0808">Transferase</keyword>